<evidence type="ECO:0000256" key="3">
    <source>
        <dbReference type="SAM" id="MobiDB-lite"/>
    </source>
</evidence>
<feature type="compositionally biased region" description="Polar residues" evidence="3">
    <location>
        <begin position="327"/>
        <end position="338"/>
    </location>
</feature>
<feature type="domain" description="CID" evidence="4">
    <location>
        <begin position="104"/>
        <end position="253"/>
    </location>
</feature>
<dbReference type="Pfam" id="PF04818">
    <property type="entry name" value="CID"/>
    <property type="match status" value="1"/>
</dbReference>
<dbReference type="InterPro" id="IPR008942">
    <property type="entry name" value="ENTH_VHS"/>
</dbReference>
<name>M4D015_BRACM</name>
<dbReference type="eggNOG" id="KOG0151">
    <property type="taxonomic scope" value="Eukaryota"/>
</dbReference>
<evidence type="ECO:0000313" key="6">
    <source>
        <dbReference type="Proteomes" id="UP000011750"/>
    </source>
</evidence>
<dbReference type="HOGENOM" id="CLU_580557_0_0_1"/>
<dbReference type="GO" id="GO:0005634">
    <property type="term" value="C:nucleus"/>
    <property type="evidence" value="ECO:0000318"/>
    <property type="project" value="GO_Central"/>
</dbReference>
<protein>
    <recommendedName>
        <fullName evidence="4">CID domain-containing protein</fullName>
    </recommendedName>
</protein>
<dbReference type="PANTHER" id="PTHR23140:SF0">
    <property type="entry name" value="U2 SNRNP-ASSOCIATED SURP MOTIF-CONTAINING PROTEIN"/>
    <property type="match status" value="1"/>
</dbReference>
<accession>M4D015</accession>
<proteinExistence type="predicted"/>
<feature type="compositionally biased region" description="Basic and acidic residues" evidence="3">
    <location>
        <begin position="411"/>
        <end position="471"/>
    </location>
</feature>
<keyword evidence="2" id="KW-0694">RNA-binding</keyword>
<evidence type="ECO:0000313" key="5">
    <source>
        <dbReference type="EnsemblPlants" id="Bra009813.1-P"/>
    </source>
</evidence>
<organism evidence="5 6">
    <name type="scientific">Brassica campestris</name>
    <name type="common">Field mustard</name>
    <dbReference type="NCBI Taxonomy" id="3711"/>
    <lineage>
        <taxon>Eukaryota</taxon>
        <taxon>Viridiplantae</taxon>
        <taxon>Streptophyta</taxon>
        <taxon>Embryophyta</taxon>
        <taxon>Tracheophyta</taxon>
        <taxon>Spermatophyta</taxon>
        <taxon>Magnoliopsida</taxon>
        <taxon>eudicotyledons</taxon>
        <taxon>Gunneridae</taxon>
        <taxon>Pentapetalae</taxon>
        <taxon>rosids</taxon>
        <taxon>malvids</taxon>
        <taxon>Brassicales</taxon>
        <taxon>Brassicaceae</taxon>
        <taxon>Brassiceae</taxon>
        <taxon>Brassica</taxon>
    </lineage>
</organism>
<dbReference type="PROSITE" id="PS51391">
    <property type="entry name" value="CID"/>
    <property type="match status" value="1"/>
</dbReference>
<sequence>MMIIQKEEYETARPYQNSWSPFKATMRLSLLIEVAPLTPATSTRLIPKGDTLQRWRTEPYIMITGSGRWIPPPRPVTKSLEHDKESTDTYAAGRSRREEVERTLTDPQRDEFEDMLRALTLERSQIKEAIGFALDNADAAEEVVEVLTESLTLNETSIPTKVARLLLVSDILHNSSVPVKNASAYRTKFEAALPDIMESFNDLYRSITGRITAEALKVHSQTALAIGGRVVMVARLLSLEDTEKQRGYEAVDEIPKYPQDHSSWGEVKNECEVIRNSYAEVQMKEPMTISISQPELKAFVEKEKNDLILTASKWAREDDETDDVQKKSYSPGSDNTGGVTFKVQIKRKKLIRIQRGQQKPSDSYTHVYYTLLLTAEKSIVERKEKPEDSREPSKKRHRGETNSQSPPRKSSTRERDHDLDRNRDRGRLRDRGRQHDLNRERDRLEKSSSHDRDDHGRSRERDRDWRRRDLR</sequence>
<dbReference type="InParanoid" id="M4D015"/>
<keyword evidence="1" id="KW-0507">mRNA processing</keyword>
<dbReference type="InterPro" id="IPR006569">
    <property type="entry name" value="CID_dom"/>
</dbReference>
<feature type="region of interest" description="Disordered" evidence="3">
    <location>
        <begin position="72"/>
        <end position="104"/>
    </location>
</feature>
<dbReference type="PANTHER" id="PTHR23140">
    <property type="entry name" value="RNA PROCESSING PROTEIN LD23810P"/>
    <property type="match status" value="1"/>
</dbReference>
<reference evidence="5 6" key="2">
    <citation type="journal article" date="2018" name="Hortic Res">
        <title>Improved Brassica rapa reference genome by single-molecule sequencing and chromosome conformation capture technologies.</title>
        <authorList>
            <person name="Zhang L."/>
            <person name="Cai X."/>
            <person name="Wu J."/>
            <person name="Liu M."/>
            <person name="Grob S."/>
            <person name="Cheng F."/>
            <person name="Liang J."/>
            <person name="Cai C."/>
            <person name="Liu Z."/>
            <person name="Liu B."/>
            <person name="Wang F."/>
            <person name="Li S."/>
            <person name="Liu F."/>
            <person name="Li X."/>
            <person name="Cheng L."/>
            <person name="Yang W."/>
            <person name="Li M.H."/>
            <person name="Grossniklaus U."/>
            <person name="Zheng H."/>
            <person name="Wang X."/>
        </authorList>
    </citation>
    <scope>NUCLEOTIDE SEQUENCE [LARGE SCALE GENOMIC DNA]</scope>
    <source>
        <strain evidence="5 6">cv. Chiifu-401-42</strain>
    </source>
</reference>
<dbReference type="Proteomes" id="UP000011750">
    <property type="component" value="Chromosome A06"/>
</dbReference>
<dbReference type="STRING" id="51351.M4D015"/>
<dbReference type="EnsemblPlants" id="Bra009813.1">
    <property type="protein sequence ID" value="Bra009813.1-P"/>
    <property type="gene ID" value="Bra009813"/>
</dbReference>
<dbReference type="GO" id="GO:0003723">
    <property type="term" value="F:RNA binding"/>
    <property type="evidence" value="ECO:0000318"/>
    <property type="project" value="GO_Central"/>
</dbReference>
<feature type="region of interest" description="Disordered" evidence="3">
    <location>
        <begin position="319"/>
        <end position="339"/>
    </location>
</feature>
<dbReference type="GO" id="GO:0006397">
    <property type="term" value="P:mRNA processing"/>
    <property type="evidence" value="ECO:0007669"/>
    <property type="project" value="UniProtKB-KW"/>
</dbReference>
<dbReference type="SMART" id="SM00582">
    <property type="entry name" value="RPR"/>
    <property type="match status" value="1"/>
</dbReference>
<evidence type="ECO:0000256" key="1">
    <source>
        <dbReference type="ARBA" id="ARBA00022664"/>
    </source>
</evidence>
<dbReference type="AlphaFoldDB" id="M4D015"/>
<dbReference type="Gene3D" id="1.25.40.90">
    <property type="match status" value="1"/>
</dbReference>
<dbReference type="Gramene" id="Bra009813.1">
    <property type="protein sequence ID" value="Bra009813.1-P"/>
    <property type="gene ID" value="Bra009813"/>
</dbReference>
<dbReference type="InterPro" id="IPR051485">
    <property type="entry name" value="SR-CTD_assoc_factor"/>
</dbReference>
<feature type="region of interest" description="Disordered" evidence="3">
    <location>
        <begin position="381"/>
        <end position="471"/>
    </location>
</feature>
<reference evidence="5" key="3">
    <citation type="submission" date="2023-03" db="UniProtKB">
        <authorList>
            <consortium name="EnsemblPlants"/>
        </authorList>
    </citation>
    <scope>IDENTIFICATION</scope>
    <source>
        <strain evidence="5">cv. Chiifu-401-42</strain>
    </source>
</reference>
<feature type="compositionally biased region" description="Basic and acidic residues" evidence="3">
    <location>
        <begin position="95"/>
        <end position="104"/>
    </location>
</feature>
<evidence type="ECO:0000256" key="2">
    <source>
        <dbReference type="ARBA" id="ARBA00022884"/>
    </source>
</evidence>
<feature type="compositionally biased region" description="Basic and acidic residues" evidence="3">
    <location>
        <begin position="381"/>
        <end position="392"/>
    </location>
</feature>
<evidence type="ECO:0000259" key="4">
    <source>
        <dbReference type="PROSITE" id="PS51391"/>
    </source>
</evidence>
<reference evidence="5 6" key="1">
    <citation type="journal article" date="2011" name="Nat. Genet.">
        <title>The genome of the mesopolyploid crop species Brassica rapa.</title>
        <authorList>
            <consortium name="Brassica rapa Genome Sequencing Project Consortium"/>
            <person name="Wang X."/>
            <person name="Wang H."/>
            <person name="Wang J."/>
            <person name="Sun R."/>
            <person name="Wu J."/>
            <person name="Liu S."/>
            <person name="Bai Y."/>
            <person name="Mun J.H."/>
            <person name="Bancroft I."/>
            <person name="Cheng F."/>
            <person name="Huang S."/>
            <person name="Li X."/>
            <person name="Hua W."/>
            <person name="Wang J."/>
            <person name="Wang X."/>
            <person name="Freeling M."/>
            <person name="Pires J.C."/>
            <person name="Paterson A.H."/>
            <person name="Chalhoub B."/>
            <person name="Wang B."/>
            <person name="Hayward A."/>
            <person name="Sharpe A.G."/>
            <person name="Park B.S."/>
            <person name="Weisshaar B."/>
            <person name="Liu B."/>
            <person name="Li B."/>
            <person name="Liu B."/>
            <person name="Tong C."/>
            <person name="Song C."/>
            <person name="Duran C."/>
            <person name="Peng C."/>
            <person name="Geng C."/>
            <person name="Koh C."/>
            <person name="Lin C."/>
            <person name="Edwards D."/>
            <person name="Mu D."/>
            <person name="Shen D."/>
            <person name="Soumpourou E."/>
            <person name="Li F."/>
            <person name="Fraser F."/>
            <person name="Conant G."/>
            <person name="Lassalle G."/>
            <person name="King G.J."/>
            <person name="Bonnema G."/>
            <person name="Tang H."/>
            <person name="Wang H."/>
            <person name="Belcram H."/>
            <person name="Zhou H."/>
            <person name="Hirakawa H."/>
            <person name="Abe H."/>
            <person name="Guo H."/>
            <person name="Wang H."/>
            <person name="Jin H."/>
            <person name="Parkin I.A."/>
            <person name="Batley J."/>
            <person name="Kim J.S."/>
            <person name="Just J."/>
            <person name="Li J."/>
            <person name="Xu J."/>
            <person name="Deng J."/>
            <person name="Kim J.A."/>
            <person name="Li J."/>
            <person name="Yu J."/>
            <person name="Meng J."/>
            <person name="Wang J."/>
            <person name="Min J."/>
            <person name="Poulain J."/>
            <person name="Wang J."/>
            <person name="Hatakeyama K."/>
            <person name="Wu K."/>
            <person name="Wang L."/>
            <person name="Fang L."/>
            <person name="Trick M."/>
            <person name="Links M.G."/>
            <person name="Zhao M."/>
            <person name="Jin M."/>
            <person name="Ramchiary N."/>
            <person name="Drou N."/>
            <person name="Berkman P.J."/>
            <person name="Cai Q."/>
            <person name="Huang Q."/>
            <person name="Li R."/>
            <person name="Tabata S."/>
            <person name="Cheng S."/>
            <person name="Zhang S."/>
            <person name="Zhang S."/>
            <person name="Huang S."/>
            <person name="Sato S."/>
            <person name="Sun S."/>
            <person name="Kwon S.J."/>
            <person name="Choi S.R."/>
            <person name="Lee T.H."/>
            <person name="Fan W."/>
            <person name="Zhao X."/>
            <person name="Tan X."/>
            <person name="Xu X."/>
            <person name="Wang Y."/>
            <person name="Qiu Y."/>
            <person name="Yin Y."/>
            <person name="Li Y."/>
            <person name="Du Y."/>
            <person name="Liao Y."/>
            <person name="Lim Y."/>
            <person name="Narusaka Y."/>
            <person name="Wang Y."/>
            <person name="Wang Z."/>
            <person name="Li Z."/>
            <person name="Wang Z."/>
            <person name="Xiong Z."/>
            <person name="Zhang Z."/>
        </authorList>
    </citation>
    <scope>NUCLEOTIDE SEQUENCE [LARGE SCALE GENOMIC DNA]</scope>
    <source>
        <strain evidence="5 6">cv. Chiifu-401-42</strain>
    </source>
</reference>
<keyword evidence="6" id="KW-1185">Reference proteome</keyword>